<dbReference type="EMBL" id="AKKL01000012">
    <property type="protein sequence ID" value="EKT63823.1"/>
    <property type="molecule type" value="Genomic_DNA"/>
</dbReference>
<comment type="caution">
    <text evidence="1">The sequence shown here is derived from an EMBL/GenBank/DDBJ whole genome shotgun (WGS) entry which is preliminary data.</text>
</comment>
<dbReference type="SUPFAM" id="SSF81901">
    <property type="entry name" value="HCP-like"/>
    <property type="match status" value="1"/>
</dbReference>
<dbReference type="InterPro" id="IPR011990">
    <property type="entry name" value="TPR-like_helical_dom_sf"/>
</dbReference>
<evidence type="ECO:0000313" key="2">
    <source>
        <dbReference type="Proteomes" id="UP000009336"/>
    </source>
</evidence>
<dbReference type="Proteomes" id="UP000009336">
    <property type="component" value="Unassembled WGS sequence"/>
</dbReference>
<dbReference type="AlphaFoldDB" id="K8WTC0"/>
<name>K8WTC0_9GAMM</name>
<dbReference type="STRING" id="1141662.OOA_03139"/>
<protein>
    <recommendedName>
        <fullName evidence="3">Sel1 repeat family protein</fullName>
    </recommendedName>
</protein>
<dbReference type="RefSeq" id="WP_008910670.1">
    <property type="nucleotide sequence ID" value="NZ_KB233222.1"/>
</dbReference>
<keyword evidence="2" id="KW-1185">Reference proteome</keyword>
<dbReference type="PATRIC" id="fig|1141662.3.peg.635"/>
<evidence type="ECO:0008006" key="3">
    <source>
        <dbReference type="Google" id="ProtNLM"/>
    </source>
</evidence>
<dbReference type="Gene3D" id="1.25.40.10">
    <property type="entry name" value="Tetratricopeptide repeat domain"/>
    <property type="match status" value="1"/>
</dbReference>
<accession>K8WTC0</accession>
<sequence length="119" mass="13259">MANNRIAFISLFLFLFQLIPSYSESSNKCLADTKSFTVCESLAKQGDDEALLTLGYLYEAELGVEKNTVAAEKTYQNLADKNNQQEAYYSNKLSNKPLIFITLGLTRIKCSPNSLINSS</sequence>
<evidence type="ECO:0000313" key="1">
    <source>
        <dbReference type="EMBL" id="EKT63823.1"/>
    </source>
</evidence>
<organism evidence="1 2">
    <name type="scientific">Providencia burhodogranariea DSM 19968</name>
    <dbReference type="NCBI Taxonomy" id="1141662"/>
    <lineage>
        <taxon>Bacteria</taxon>
        <taxon>Pseudomonadati</taxon>
        <taxon>Pseudomonadota</taxon>
        <taxon>Gammaproteobacteria</taxon>
        <taxon>Enterobacterales</taxon>
        <taxon>Morganellaceae</taxon>
        <taxon>Providencia</taxon>
    </lineage>
</organism>
<gene>
    <name evidence="1" type="ORF">OOA_03139</name>
</gene>
<dbReference type="HOGENOM" id="CLU_2059286_0_0_6"/>
<reference evidence="1 2" key="1">
    <citation type="journal article" date="2012" name="BMC Genomics">
        <title>Comparative genomics of bacteria in the genus Providencia isolated from wild Drosophila melanogaster.</title>
        <authorList>
            <person name="Galac M.R."/>
            <person name="Lazzaro B.P."/>
        </authorList>
    </citation>
    <scope>NUCLEOTIDE SEQUENCE [LARGE SCALE GENOMIC DNA]</scope>
    <source>
        <strain evidence="1 2">DSM 19968</strain>
    </source>
</reference>
<proteinExistence type="predicted"/>